<evidence type="ECO:0000313" key="5">
    <source>
        <dbReference type="EMBL" id="KAL3726773.1"/>
    </source>
</evidence>
<dbReference type="EMBL" id="JBJKBG010000008">
    <property type="protein sequence ID" value="KAL3726773.1"/>
    <property type="molecule type" value="Genomic_DNA"/>
</dbReference>
<dbReference type="InterPro" id="IPR033132">
    <property type="entry name" value="GH_1_N_CS"/>
</dbReference>
<dbReference type="PRINTS" id="PR00131">
    <property type="entry name" value="GLHYDRLASE1"/>
</dbReference>
<evidence type="ECO:0000256" key="3">
    <source>
        <dbReference type="RuleBase" id="RU003690"/>
    </source>
</evidence>
<evidence type="ECO:0000256" key="2">
    <source>
        <dbReference type="ARBA" id="ARBA00022801"/>
    </source>
</evidence>
<dbReference type="PANTHER" id="PTHR10353:SF236">
    <property type="entry name" value="BETA-GLUCOSIDASE 18"/>
    <property type="match status" value="1"/>
</dbReference>
<evidence type="ECO:0000313" key="6">
    <source>
        <dbReference type="Proteomes" id="UP001634007"/>
    </source>
</evidence>
<dbReference type="Gene3D" id="3.20.20.80">
    <property type="entry name" value="Glycosidases"/>
    <property type="match status" value="2"/>
</dbReference>
<dbReference type="AlphaFoldDB" id="A0ABD3JKT6"/>
<gene>
    <name evidence="5" type="ORF">ACJRO7_031641</name>
</gene>
<proteinExistence type="inferred from homology"/>
<organism evidence="5 6">
    <name type="scientific">Eucalyptus globulus</name>
    <name type="common">Tasmanian blue gum</name>
    <dbReference type="NCBI Taxonomy" id="34317"/>
    <lineage>
        <taxon>Eukaryota</taxon>
        <taxon>Viridiplantae</taxon>
        <taxon>Streptophyta</taxon>
        <taxon>Embryophyta</taxon>
        <taxon>Tracheophyta</taxon>
        <taxon>Spermatophyta</taxon>
        <taxon>Magnoliopsida</taxon>
        <taxon>eudicotyledons</taxon>
        <taxon>Gunneridae</taxon>
        <taxon>Pentapetalae</taxon>
        <taxon>rosids</taxon>
        <taxon>malvids</taxon>
        <taxon>Myrtales</taxon>
        <taxon>Myrtaceae</taxon>
        <taxon>Myrtoideae</taxon>
        <taxon>Eucalypteae</taxon>
        <taxon>Eucalyptus</taxon>
    </lineage>
</organism>
<dbReference type="SUPFAM" id="SSF51445">
    <property type="entry name" value="(Trans)glycosidases"/>
    <property type="match status" value="1"/>
</dbReference>
<dbReference type="PANTHER" id="PTHR10353">
    <property type="entry name" value="GLYCOSYL HYDROLASE"/>
    <property type="match status" value="1"/>
</dbReference>
<accession>A0ABD3JKT6</accession>
<dbReference type="InterPro" id="IPR017853">
    <property type="entry name" value="GH"/>
</dbReference>
<sequence length="473" mass="54008">MRSLPCSVLVLLLRVLLIHSLFLPFTSSRTTIQRGQFPPSFLFGTATSSFQIEGAYLQGNKSPSNWDVFSHIPRKIEDGSNVDVTDDHYNLFMVLDFLNTLIKHSSRSIKPFVTLNHFDIPQVLEDQYGSWLSSEIELDFGYFAQVRFEAFGDRVTYWTTFNEPNMYIYKGYILRTTLPSRCSYPLGNCSYGDSTLEPHIATHNLVLSHPGAAEIYQKFQEKQEGVIGIVIAAPWFVPYDDTPADRLAVERSLAFYFAWFADPSVYGDYPPEMRQVVGSRLPAFSAEERTKLLEVKLDFIGVNHYTTLYVKDVLLLHFALLSRGGMAMSNFSVIPRGMEGIVTYVKERYNNTPMFITENGYAQPTGPIDNSLNDTERIEYHESYLAVSSEVMRCGGEGIFHLVSARNFEWLHGYLIRFGLHYVDFRTLQSTPKWSATRYKEFLSEDKQNSSDSKNIHLQNVASGIFKTIKLCL</sequence>
<protein>
    <submittedName>
        <fullName evidence="5">Uncharacterized protein</fullName>
    </submittedName>
</protein>
<dbReference type="PROSITE" id="PS00653">
    <property type="entry name" value="GLYCOSYL_HYDROL_F1_2"/>
    <property type="match status" value="1"/>
</dbReference>
<dbReference type="Proteomes" id="UP001634007">
    <property type="component" value="Unassembled WGS sequence"/>
</dbReference>
<dbReference type="InterPro" id="IPR001360">
    <property type="entry name" value="Glyco_hydro_1"/>
</dbReference>
<comment type="similarity">
    <text evidence="1 3">Belongs to the glycosyl hydrolase 1 family.</text>
</comment>
<keyword evidence="2" id="KW-0378">Hydrolase</keyword>
<keyword evidence="4" id="KW-0732">Signal</keyword>
<feature type="signal peptide" evidence="4">
    <location>
        <begin position="1"/>
        <end position="28"/>
    </location>
</feature>
<dbReference type="GO" id="GO:0016787">
    <property type="term" value="F:hydrolase activity"/>
    <property type="evidence" value="ECO:0007669"/>
    <property type="project" value="UniProtKB-KW"/>
</dbReference>
<keyword evidence="6" id="KW-1185">Reference proteome</keyword>
<comment type="caution">
    <text evidence="5">The sequence shown here is derived from an EMBL/GenBank/DDBJ whole genome shotgun (WGS) entry which is preliminary data.</text>
</comment>
<name>A0ABD3JKT6_EUCGL</name>
<dbReference type="Pfam" id="PF00232">
    <property type="entry name" value="Glyco_hydro_1"/>
    <property type="match status" value="2"/>
</dbReference>
<feature type="chain" id="PRO_5044839369" evidence="4">
    <location>
        <begin position="29"/>
        <end position="473"/>
    </location>
</feature>
<evidence type="ECO:0000256" key="1">
    <source>
        <dbReference type="ARBA" id="ARBA00010838"/>
    </source>
</evidence>
<evidence type="ECO:0000256" key="4">
    <source>
        <dbReference type="SAM" id="SignalP"/>
    </source>
</evidence>
<reference evidence="5 6" key="1">
    <citation type="submission" date="2024-11" db="EMBL/GenBank/DDBJ databases">
        <title>Chromosome-level genome assembly of Eucalyptus globulus Labill. provides insights into its genome evolution.</title>
        <authorList>
            <person name="Li X."/>
        </authorList>
    </citation>
    <scope>NUCLEOTIDE SEQUENCE [LARGE SCALE GENOMIC DNA]</scope>
    <source>
        <strain evidence="5">CL2024</strain>
        <tissue evidence="5">Fresh tender leaves</tissue>
    </source>
</reference>